<feature type="region of interest" description="Disordered" evidence="1">
    <location>
        <begin position="1"/>
        <end position="22"/>
    </location>
</feature>
<organism evidence="2 3">
    <name type="scientific">Beauveria brongniartii RCEF 3172</name>
    <dbReference type="NCBI Taxonomy" id="1081107"/>
    <lineage>
        <taxon>Eukaryota</taxon>
        <taxon>Fungi</taxon>
        <taxon>Dikarya</taxon>
        <taxon>Ascomycota</taxon>
        <taxon>Pezizomycotina</taxon>
        <taxon>Sordariomycetes</taxon>
        <taxon>Hypocreomycetidae</taxon>
        <taxon>Hypocreales</taxon>
        <taxon>Cordycipitaceae</taxon>
        <taxon>Beauveria</taxon>
        <taxon>Beauveria brongniartii</taxon>
    </lineage>
</organism>
<dbReference type="AlphaFoldDB" id="A0A167CFW3"/>
<name>A0A167CFW3_9HYPO</name>
<accession>A0A167CFW3</accession>
<dbReference type="Proteomes" id="UP000076863">
    <property type="component" value="Unassembled WGS sequence"/>
</dbReference>
<evidence type="ECO:0000313" key="2">
    <source>
        <dbReference type="EMBL" id="OAA41154.1"/>
    </source>
</evidence>
<gene>
    <name evidence="2" type="ORF">BBO_05690</name>
</gene>
<evidence type="ECO:0000256" key="1">
    <source>
        <dbReference type="SAM" id="MobiDB-lite"/>
    </source>
</evidence>
<proteinExistence type="predicted"/>
<evidence type="ECO:0000313" key="3">
    <source>
        <dbReference type="Proteomes" id="UP000076863"/>
    </source>
</evidence>
<reference evidence="2 3" key="1">
    <citation type="journal article" date="2016" name="Genome Biol. Evol.">
        <title>Divergent and convergent evolution of fungal pathogenicity.</title>
        <authorList>
            <person name="Shang Y."/>
            <person name="Xiao G."/>
            <person name="Zheng P."/>
            <person name="Cen K."/>
            <person name="Zhan S."/>
            <person name="Wang C."/>
        </authorList>
    </citation>
    <scope>NUCLEOTIDE SEQUENCE [LARGE SCALE GENOMIC DNA]</scope>
    <source>
        <strain evidence="2 3">RCEF 3172</strain>
    </source>
</reference>
<dbReference type="EMBL" id="AZHA01000017">
    <property type="protein sequence ID" value="OAA41154.1"/>
    <property type="molecule type" value="Genomic_DNA"/>
</dbReference>
<protein>
    <submittedName>
        <fullName evidence="2">Uncharacterized protein</fullName>
    </submittedName>
</protein>
<keyword evidence="3" id="KW-1185">Reference proteome</keyword>
<sequence length="268" mass="30409">MDTMTRDGHPPSSTSTLTERRITRSAKAHARNKALPRIDTEQLKSLSIREKHAVKHVTRSSEADVRQQQFQKYCEFLWKTGRAYLGNKKSPHVNIAPVRLPTTPVSSYESSITIFTVVHSQGHSPIGLRRKFDRSLLNATVPEPSRSPSTPNFNREELLSAIVDTNKALTTRRLRNGTKTVPSKRDTRLRRELVPNGIPMHFPYARSYLPILASIIMSNQVRVGDTIELPLPYPEAWAETVAWVYTGEEGLVTDKVRENVQYLGGRIW</sequence>
<comment type="caution">
    <text evidence="2">The sequence shown here is derived from an EMBL/GenBank/DDBJ whole genome shotgun (WGS) entry which is preliminary data.</text>
</comment>
<dbReference type="OrthoDB" id="3492129at2759"/>